<dbReference type="AlphaFoldDB" id="A0A839TK23"/>
<comment type="caution">
    <text evidence="1">The sequence shown here is derived from an EMBL/GenBank/DDBJ whole genome shotgun (WGS) entry which is preliminary data.</text>
</comment>
<name>A0A839TK23_9BACL</name>
<organism evidence="1 2">
    <name type="scientific">Paenibacillus rhizosphaerae</name>
    <dbReference type="NCBI Taxonomy" id="297318"/>
    <lineage>
        <taxon>Bacteria</taxon>
        <taxon>Bacillati</taxon>
        <taxon>Bacillota</taxon>
        <taxon>Bacilli</taxon>
        <taxon>Bacillales</taxon>
        <taxon>Paenibacillaceae</taxon>
        <taxon>Paenibacillus</taxon>
    </lineage>
</organism>
<protein>
    <submittedName>
        <fullName evidence="1">Uncharacterized protein</fullName>
    </submittedName>
</protein>
<evidence type="ECO:0000313" key="2">
    <source>
        <dbReference type="Proteomes" id="UP000517523"/>
    </source>
</evidence>
<proteinExistence type="predicted"/>
<dbReference type="Pfam" id="PF19585">
    <property type="entry name" value="DUF6092"/>
    <property type="match status" value="1"/>
</dbReference>
<reference evidence="1 2" key="1">
    <citation type="submission" date="2020-08" db="EMBL/GenBank/DDBJ databases">
        <title>Genomic Encyclopedia of Type Strains, Phase III (KMG-III): the genomes of soil and plant-associated and newly described type strains.</title>
        <authorList>
            <person name="Whitman W."/>
        </authorList>
    </citation>
    <scope>NUCLEOTIDE SEQUENCE [LARGE SCALE GENOMIC DNA]</scope>
    <source>
        <strain evidence="1 2">CECT 5831</strain>
    </source>
</reference>
<gene>
    <name evidence="1" type="ORF">FHS19_001790</name>
</gene>
<dbReference type="InterPro" id="IPR046074">
    <property type="entry name" value="DUF6092"/>
</dbReference>
<sequence>MNAMETNLGAGDMRERLLDFAAYVLTSARALYREPQSYGPMRLADTLEKGLELLQAAGIRDETVEQAMAAVRETRPVAMTDPEGFAVALDRGIAVLVKATLGGKPEA</sequence>
<dbReference type="EMBL" id="JACHXJ010000002">
    <property type="protein sequence ID" value="MBB3127136.1"/>
    <property type="molecule type" value="Genomic_DNA"/>
</dbReference>
<dbReference type="Proteomes" id="UP000517523">
    <property type="component" value="Unassembled WGS sequence"/>
</dbReference>
<evidence type="ECO:0000313" key="1">
    <source>
        <dbReference type="EMBL" id="MBB3127136.1"/>
    </source>
</evidence>
<accession>A0A839TK23</accession>